<reference evidence="2" key="1">
    <citation type="journal article" date="2021" name="Nat. Commun.">
        <title>Genetic determinants of endophytism in the Arabidopsis root mycobiome.</title>
        <authorList>
            <person name="Mesny F."/>
            <person name="Miyauchi S."/>
            <person name="Thiergart T."/>
            <person name="Pickel B."/>
            <person name="Atanasova L."/>
            <person name="Karlsson M."/>
            <person name="Huettel B."/>
            <person name="Barry K.W."/>
            <person name="Haridas S."/>
            <person name="Chen C."/>
            <person name="Bauer D."/>
            <person name="Andreopoulos W."/>
            <person name="Pangilinan J."/>
            <person name="LaButti K."/>
            <person name="Riley R."/>
            <person name="Lipzen A."/>
            <person name="Clum A."/>
            <person name="Drula E."/>
            <person name="Henrissat B."/>
            <person name="Kohler A."/>
            <person name="Grigoriev I.V."/>
            <person name="Martin F.M."/>
            <person name="Hacquard S."/>
        </authorList>
    </citation>
    <scope>NUCLEOTIDE SEQUENCE</scope>
    <source>
        <strain evidence="2">MPI-SDFR-AT-0117</strain>
    </source>
</reference>
<feature type="domain" description="DUF218" evidence="1">
    <location>
        <begin position="41"/>
        <end position="151"/>
    </location>
</feature>
<dbReference type="PANTHER" id="PTHR28110:SF1">
    <property type="entry name" value="TRANSMEMBRANE PROTEIN"/>
    <property type="match status" value="1"/>
</dbReference>
<proteinExistence type="predicted"/>
<dbReference type="GO" id="GO:0005737">
    <property type="term" value="C:cytoplasm"/>
    <property type="evidence" value="ECO:0007669"/>
    <property type="project" value="TreeGrafter"/>
</dbReference>
<evidence type="ECO:0000313" key="2">
    <source>
        <dbReference type="EMBL" id="KAH6696975.1"/>
    </source>
</evidence>
<gene>
    <name evidence="2" type="ORF">F5X68DRAFT_125957</name>
</gene>
<name>A0A9P8VK29_9PEZI</name>
<dbReference type="InterPro" id="IPR003848">
    <property type="entry name" value="DUF218"/>
</dbReference>
<dbReference type="EMBL" id="JAGSXJ010000001">
    <property type="protein sequence ID" value="KAH6696975.1"/>
    <property type="molecule type" value="Genomic_DNA"/>
</dbReference>
<evidence type="ECO:0000313" key="3">
    <source>
        <dbReference type="Proteomes" id="UP000770015"/>
    </source>
</evidence>
<dbReference type="Pfam" id="PF02698">
    <property type="entry name" value="DUF218"/>
    <property type="match status" value="1"/>
</dbReference>
<dbReference type="OrthoDB" id="4347at2759"/>
<comment type="caution">
    <text evidence="2">The sequence shown here is derived from an EMBL/GenBank/DDBJ whole genome shotgun (WGS) entry which is preliminary data.</text>
</comment>
<dbReference type="InterPro" id="IPR055323">
    <property type="entry name" value="C57A10.07/YOR238W"/>
</dbReference>
<organism evidence="2 3">
    <name type="scientific">Plectosphaerella plurivora</name>
    <dbReference type="NCBI Taxonomy" id="936078"/>
    <lineage>
        <taxon>Eukaryota</taxon>
        <taxon>Fungi</taxon>
        <taxon>Dikarya</taxon>
        <taxon>Ascomycota</taxon>
        <taxon>Pezizomycotina</taxon>
        <taxon>Sordariomycetes</taxon>
        <taxon>Hypocreomycetidae</taxon>
        <taxon>Glomerellales</taxon>
        <taxon>Plectosphaerellaceae</taxon>
        <taxon>Plectosphaerella</taxon>
    </lineage>
</organism>
<dbReference type="AlphaFoldDB" id="A0A9P8VK29"/>
<evidence type="ECO:0000259" key="1">
    <source>
        <dbReference type="Pfam" id="PF02698"/>
    </source>
</evidence>
<accession>A0A9P8VK29</accession>
<dbReference type="PANTHER" id="PTHR28110">
    <property type="entry name" value="TRANSMEMBRANE PROTEIN"/>
    <property type="match status" value="1"/>
</dbReference>
<sequence>MTTASPSHLVVLCCHGIWLGGLSRGHDESDWLIADFQHGETPTFIEHIKAAIRLLETDGEALLVISGGPTRKETRLSEAESYRNVALANDLFTITPGSRSSVESRIILDERALDSYHNILFSLTAFWQHTRTWPARMTVVSHGFKRERIVDGHCAAIGFPLSRVTYLGINPPGMMASADGAVSKSDAMAGERRAVDEWQRDPHGQGDSLTGKRMRRNVWSISQALFETELEGERVRSGLVTTQSENGDEVLVEDVIRPWAT</sequence>
<keyword evidence="3" id="KW-1185">Reference proteome</keyword>
<dbReference type="Proteomes" id="UP000770015">
    <property type="component" value="Unassembled WGS sequence"/>
</dbReference>
<protein>
    <submittedName>
        <fullName evidence="2">DUF218 domain-containing protein</fullName>
    </submittedName>
</protein>